<dbReference type="PANTHER" id="PTHR12245:SF5">
    <property type="entry name" value="SPRY DOMAIN-CONTAINING SOCS BOX PROTEIN 3"/>
    <property type="match status" value="1"/>
</dbReference>
<name>A0A2H1V0A2_SPOFR</name>
<dbReference type="GO" id="GO:0019005">
    <property type="term" value="C:SCF ubiquitin ligase complex"/>
    <property type="evidence" value="ECO:0007669"/>
    <property type="project" value="TreeGrafter"/>
</dbReference>
<evidence type="ECO:0000259" key="1">
    <source>
        <dbReference type="PROSITE" id="PS50188"/>
    </source>
</evidence>
<dbReference type="GO" id="GO:0043161">
    <property type="term" value="P:proteasome-mediated ubiquitin-dependent protein catabolic process"/>
    <property type="evidence" value="ECO:0007669"/>
    <property type="project" value="TreeGrafter"/>
</dbReference>
<protein>
    <submittedName>
        <fullName evidence="2">SFRICE_014600</fullName>
    </submittedName>
</protein>
<dbReference type="PROSITE" id="PS50188">
    <property type="entry name" value="B302_SPRY"/>
    <property type="match status" value="1"/>
</dbReference>
<proteinExistence type="predicted"/>
<dbReference type="EMBL" id="ODYU01000097">
    <property type="protein sequence ID" value="SOQ34288.1"/>
    <property type="molecule type" value="Genomic_DNA"/>
</dbReference>
<organism evidence="2">
    <name type="scientific">Spodoptera frugiperda</name>
    <name type="common">Fall armyworm</name>
    <dbReference type="NCBI Taxonomy" id="7108"/>
    <lineage>
        <taxon>Eukaryota</taxon>
        <taxon>Metazoa</taxon>
        <taxon>Ecdysozoa</taxon>
        <taxon>Arthropoda</taxon>
        <taxon>Hexapoda</taxon>
        <taxon>Insecta</taxon>
        <taxon>Pterygota</taxon>
        <taxon>Neoptera</taxon>
        <taxon>Endopterygota</taxon>
        <taxon>Lepidoptera</taxon>
        <taxon>Glossata</taxon>
        <taxon>Ditrysia</taxon>
        <taxon>Noctuoidea</taxon>
        <taxon>Noctuidae</taxon>
        <taxon>Amphipyrinae</taxon>
        <taxon>Spodoptera</taxon>
    </lineage>
</organism>
<reference evidence="2" key="1">
    <citation type="submission" date="2016-07" db="EMBL/GenBank/DDBJ databases">
        <authorList>
            <person name="Bretaudeau A."/>
        </authorList>
    </citation>
    <scope>NUCLEOTIDE SEQUENCE</scope>
    <source>
        <strain evidence="2">Rice</strain>
        <tissue evidence="2">Whole body</tissue>
    </source>
</reference>
<feature type="domain" description="B30.2/SPRY" evidence="1">
    <location>
        <begin position="29"/>
        <end position="219"/>
    </location>
</feature>
<sequence>MAESESKEKTPYVNETLPERYCECWESEDEEEPGDPDCGCGEEREIVDWRWKLPRKSPRWADLFEDGKLVVFHPLFSSGTATVRGNIVLKRNYNYYWEVKMMTHPYGTDVMVGVGTRNIPETVRDYTSCIGNSHDSYGLSYTGAICQNKEVVDDCPGFCKGTIIGVMVDMFRGTLEFYLNREPQGLTFTDLLRHKTLYPVVSSTAALSALRLTYASSWESSLMVNSARMLAASESGLKFLENMPPGLISTMDEHFWLVMLSAGRVEPRPVRKRVRECRRF</sequence>
<dbReference type="AlphaFoldDB" id="A0A2H1V0A2"/>
<dbReference type="InterPro" id="IPR013320">
    <property type="entry name" value="ConA-like_dom_sf"/>
</dbReference>
<dbReference type="PANTHER" id="PTHR12245">
    <property type="entry name" value="SPRY DOMAIN CONTAINING SOCS BOX PROTEIN"/>
    <property type="match status" value="1"/>
</dbReference>
<dbReference type="SMART" id="SM00449">
    <property type="entry name" value="SPRY"/>
    <property type="match status" value="1"/>
</dbReference>
<dbReference type="InterPro" id="IPR003877">
    <property type="entry name" value="SPRY_dom"/>
</dbReference>
<dbReference type="InterPro" id="IPR043136">
    <property type="entry name" value="B30.2/SPRY_sf"/>
</dbReference>
<dbReference type="Gene3D" id="2.60.120.920">
    <property type="match status" value="1"/>
</dbReference>
<dbReference type="InterPro" id="IPR050672">
    <property type="entry name" value="FBXO45-Fsn/SPSB_families"/>
</dbReference>
<dbReference type="Pfam" id="PF00622">
    <property type="entry name" value="SPRY"/>
    <property type="match status" value="1"/>
</dbReference>
<evidence type="ECO:0000313" key="2">
    <source>
        <dbReference type="EMBL" id="SOQ34288.1"/>
    </source>
</evidence>
<dbReference type="InterPro" id="IPR001870">
    <property type="entry name" value="B30.2/SPRY"/>
</dbReference>
<gene>
    <name evidence="2" type="ORF">SFRICE_014600</name>
</gene>
<accession>A0A2H1V0A2</accession>
<dbReference type="OrthoDB" id="5951542at2759"/>
<dbReference type="SUPFAM" id="SSF49899">
    <property type="entry name" value="Concanavalin A-like lectins/glucanases"/>
    <property type="match status" value="1"/>
</dbReference>